<feature type="compositionally biased region" description="Polar residues" evidence="1">
    <location>
        <begin position="345"/>
        <end position="370"/>
    </location>
</feature>
<dbReference type="Pfam" id="PF01527">
    <property type="entry name" value="HTH_Tnp_1"/>
    <property type="match status" value="1"/>
</dbReference>
<evidence type="ECO:0000313" key="3">
    <source>
        <dbReference type="EMBL" id="MFC3682919.1"/>
    </source>
</evidence>
<dbReference type="InterPro" id="IPR048020">
    <property type="entry name" value="Transpos_IS3"/>
</dbReference>
<dbReference type="PANTHER" id="PTHR47515">
    <property type="entry name" value="LOW CALCIUM RESPONSE LOCUS PROTEIN T"/>
    <property type="match status" value="1"/>
</dbReference>
<dbReference type="PANTHER" id="PTHR47515:SF1">
    <property type="entry name" value="BLR2054 PROTEIN"/>
    <property type="match status" value="1"/>
</dbReference>
<dbReference type="Proteomes" id="UP001595729">
    <property type="component" value="Unassembled WGS sequence"/>
</dbReference>
<sequence length="370" mass="43098">MKKSRFSEEQIAYALRMADGGTPVVDVCRQIGISEATFYTWKKKYGELGVSELRKLRQLEDENARLRRIVADLTLDKQILQEVGQKKALRAAKRRELAAWMQERFKVSVHRSCRLALLQRSSWYAKSEARDQSVLRQRIRDIALSRPRFGYLRVLVMLKREGWPVGKTRVYRLYRLEGLQLRMKVKRRKRIALMRGKPQKPTGPNQHWSMDFVHDQTHDGRAFRILTVIDQWSRESVCLEANFRLSGRCVAQALDEVARLRGWPKAITVDNGTEFTSKALDDWAYRRGIKLDYTRPGKPTDNGLIESFNGRLRDEFLNVNEFVTLHDAREKLKAWQDDYNHQRPHSSLGNLTPSEFVNSRSVQPNEAASL</sequence>
<dbReference type="Pfam" id="PF13683">
    <property type="entry name" value="rve_3"/>
    <property type="match status" value="1"/>
</dbReference>
<dbReference type="RefSeq" id="WP_382171577.1">
    <property type="nucleotide sequence ID" value="NZ_JBHRXX010000002.1"/>
</dbReference>
<dbReference type="InterPro" id="IPR001584">
    <property type="entry name" value="Integrase_cat-core"/>
</dbReference>
<name>A0ABV7VZC6_9BURK</name>
<dbReference type="InterPro" id="IPR036397">
    <property type="entry name" value="RNaseH_sf"/>
</dbReference>
<dbReference type="InterPro" id="IPR002514">
    <property type="entry name" value="Transposase_8"/>
</dbReference>
<comment type="caution">
    <text evidence="3">The sequence shown here is derived from an EMBL/GenBank/DDBJ whole genome shotgun (WGS) entry which is preliminary data.</text>
</comment>
<protein>
    <submittedName>
        <fullName evidence="3">IS3 family transposase</fullName>
    </submittedName>
</protein>
<dbReference type="EMBL" id="JBHRXX010000002">
    <property type="protein sequence ID" value="MFC3682919.1"/>
    <property type="molecule type" value="Genomic_DNA"/>
</dbReference>
<dbReference type="SUPFAM" id="SSF53098">
    <property type="entry name" value="Ribonuclease H-like"/>
    <property type="match status" value="1"/>
</dbReference>
<dbReference type="InterPro" id="IPR025948">
    <property type="entry name" value="HTH-like_dom"/>
</dbReference>
<dbReference type="Gene3D" id="3.30.420.10">
    <property type="entry name" value="Ribonuclease H-like superfamily/Ribonuclease H"/>
    <property type="match status" value="1"/>
</dbReference>
<dbReference type="InterPro" id="IPR012337">
    <property type="entry name" value="RNaseH-like_sf"/>
</dbReference>
<proteinExistence type="predicted"/>
<keyword evidence="4" id="KW-1185">Reference proteome</keyword>
<dbReference type="SUPFAM" id="SSF46689">
    <property type="entry name" value="Homeodomain-like"/>
    <property type="match status" value="1"/>
</dbReference>
<dbReference type="Pfam" id="PF13276">
    <property type="entry name" value="HTH_21"/>
    <property type="match status" value="1"/>
</dbReference>
<dbReference type="NCBIfam" id="NF033516">
    <property type="entry name" value="transpos_IS3"/>
    <property type="match status" value="1"/>
</dbReference>
<evidence type="ECO:0000313" key="4">
    <source>
        <dbReference type="Proteomes" id="UP001595729"/>
    </source>
</evidence>
<evidence type="ECO:0000259" key="2">
    <source>
        <dbReference type="PROSITE" id="PS50994"/>
    </source>
</evidence>
<dbReference type="PROSITE" id="PS50994">
    <property type="entry name" value="INTEGRASE"/>
    <property type="match status" value="1"/>
</dbReference>
<organism evidence="3 4">
    <name type="scientific">Hydrogenophaga luteola</name>
    <dbReference type="NCBI Taxonomy" id="1591122"/>
    <lineage>
        <taxon>Bacteria</taxon>
        <taxon>Pseudomonadati</taxon>
        <taxon>Pseudomonadota</taxon>
        <taxon>Betaproteobacteria</taxon>
        <taxon>Burkholderiales</taxon>
        <taxon>Comamonadaceae</taxon>
        <taxon>Hydrogenophaga</taxon>
    </lineage>
</organism>
<dbReference type="InterPro" id="IPR009057">
    <property type="entry name" value="Homeodomain-like_sf"/>
</dbReference>
<evidence type="ECO:0000256" key="1">
    <source>
        <dbReference type="SAM" id="MobiDB-lite"/>
    </source>
</evidence>
<feature type="domain" description="Integrase catalytic" evidence="2">
    <location>
        <begin position="200"/>
        <end position="361"/>
    </location>
</feature>
<gene>
    <name evidence="3" type="ORF">ACFOPI_04895</name>
</gene>
<accession>A0ABV7VZC6</accession>
<reference evidence="4" key="1">
    <citation type="journal article" date="2019" name="Int. J. Syst. Evol. Microbiol.">
        <title>The Global Catalogue of Microorganisms (GCM) 10K type strain sequencing project: providing services to taxonomists for standard genome sequencing and annotation.</title>
        <authorList>
            <consortium name="The Broad Institute Genomics Platform"/>
            <consortium name="The Broad Institute Genome Sequencing Center for Infectious Disease"/>
            <person name="Wu L."/>
            <person name="Ma J."/>
        </authorList>
    </citation>
    <scope>NUCLEOTIDE SEQUENCE [LARGE SCALE GENOMIC DNA]</scope>
    <source>
        <strain evidence="4">KCTC 42501</strain>
    </source>
</reference>
<feature type="region of interest" description="Disordered" evidence="1">
    <location>
        <begin position="342"/>
        <end position="370"/>
    </location>
</feature>